<evidence type="ECO:0000313" key="2">
    <source>
        <dbReference type="EMBL" id="KAH8080725.1"/>
    </source>
</evidence>
<keyword evidence="3" id="KW-1185">Reference proteome</keyword>
<comment type="caution">
    <text evidence="2">The sequence shown here is derived from an EMBL/GenBank/DDBJ whole genome shotgun (WGS) entry which is preliminary data.</text>
</comment>
<sequence length="229" mass="25723">MRNNLNPYKIARLDVDVEGLISKLAKYYMLGAEDSEVINTDPTARRARADIANGVQLQSCLASAIHHASCIINAVLVPRQYKLSYPPVDHPDLRLFRKITDTAYHRANAWIQKGTLGARKDSNAQPSAQPAPRRMTPRRRPRSIAAPPSLRLRLSEVDAYLNAPNKMFGLRFRYLLSDPESSELWELHSVVSMASSTKYVVAMDGCDSNLPMERESLRSMMLDSCIVHS</sequence>
<proteinExistence type="predicted"/>
<evidence type="ECO:0000313" key="3">
    <source>
        <dbReference type="Proteomes" id="UP000813824"/>
    </source>
</evidence>
<protein>
    <submittedName>
        <fullName evidence="2">Uncharacterized protein</fullName>
    </submittedName>
</protein>
<dbReference type="EMBL" id="JAEVFJ010000053">
    <property type="protein sequence ID" value="KAH8080725.1"/>
    <property type="molecule type" value="Genomic_DNA"/>
</dbReference>
<reference evidence="2" key="1">
    <citation type="journal article" date="2021" name="New Phytol.">
        <title>Evolutionary innovations through gain and loss of genes in the ectomycorrhizal Boletales.</title>
        <authorList>
            <person name="Wu G."/>
            <person name="Miyauchi S."/>
            <person name="Morin E."/>
            <person name="Kuo A."/>
            <person name="Drula E."/>
            <person name="Varga T."/>
            <person name="Kohler A."/>
            <person name="Feng B."/>
            <person name="Cao Y."/>
            <person name="Lipzen A."/>
            <person name="Daum C."/>
            <person name="Hundley H."/>
            <person name="Pangilinan J."/>
            <person name="Johnson J."/>
            <person name="Barry K."/>
            <person name="LaButti K."/>
            <person name="Ng V."/>
            <person name="Ahrendt S."/>
            <person name="Min B."/>
            <person name="Choi I.G."/>
            <person name="Park H."/>
            <person name="Plett J.M."/>
            <person name="Magnuson J."/>
            <person name="Spatafora J.W."/>
            <person name="Nagy L.G."/>
            <person name="Henrissat B."/>
            <person name="Grigoriev I.V."/>
            <person name="Yang Z.L."/>
            <person name="Xu J."/>
            <person name="Martin F.M."/>
        </authorList>
    </citation>
    <scope>NUCLEOTIDE SEQUENCE</scope>
    <source>
        <strain evidence="2">KKN 215</strain>
    </source>
</reference>
<organism evidence="2 3">
    <name type="scientific">Cristinia sonorae</name>
    <dbReference type="NCBI Taxonomy" id="1940300"/>
    <lineage>
        <taxon>Eukaryota</taxon>
        <taxon>Fungi</taxon>
        <taxon>Dikarya</taxon>
        <taxon>Basidiomycota</taxon>
        <taxon>Agaricomycotina</taxon>
        <taxon>Agaricomycetes</taxon>
        <taxon>Agaricomycetidae</taxon>
        <taxon>Agaricales</taxon>
        <taxon>Pleurotineae</taxon>
        <taxon>Stephanosporaceae</taxon>
        <taxon>Cristinia</taxon>
    </lineage>
</organism>
<name>A0A8K0UGP4_9AGAR</name>
<evidence type="ECO:0000256" key="1">
    <source>
        <dbReference type="SAM" id="MobiDB-lite"/>
    </source>
</evidence>
<dbReference type="AlphaFoldDB" id="A0A8K0UGP4"/>
<dbReference type="Proteomes" id="UP000813824">
    <property type="component" value="Unassembled WGS sequence"/>
</dbReference>
<feature type="region of interest" description="Disordered" evidence="1">
    <location>
        <begin position="115"/>
        <end position="147"/>
    </location>
</feature>
<gene>
    <name evidence="2" type="ORF">BXZ70DRAFT_1012481</name>
</gene>
<accession>A0A8K0UGP4</accession>